<dbReference type="Proteomes" id="UP000199048">
    <property type="component" value="Unassembled WGS sequence"/>
</dbReference>
<accession>A0A1I4GRH8</accession>
<proteinExistence type="predicted"/>
<keyword evidence="3" id="KW-1185">Reference proteome</keyword>
<sequence>MGKTGTFDEQVRQFHADKKRREVTMRAPLKIATLVVLALGTQPVWAQSVSQTGTGGGPATAAKAPHTAATGQTVPNPSALGPNETGSIERRSPTEQRNDAITRGICIGCTRH</sequence>
<dbReference type="AlphaFoldDB" id="A0A1I4GRH8"/>
<feature type="compositionally biased region" description="Basic and acidic residues" evidence="1">
    <location>
        <begin position="9"/>
        <end position="22"/>
    </location>
</feature>
<feature type="region of interest" description="Disordered" evidence="1">
    <location>
        <begin position="1"/>
        <end position="22"/>
    </location>
</feature>
<protein>
    <submittedName>
        <fullName evidence="2">Uncharacterized protein</fullName>
    </submittedName>
</protein>
<evidence type="ECO:0000313" key="3">
    <source>
        <dbReference type="Proteomes" id="UP000199048"/>
    </source>
</evidence>
<name>A0A1I4GRH8_9HYPH</name>
<dbReference type="RefSeq" id="WP_244537018.1">
    <property type="nucleotide sequence ID" value="NZ_FOTK01000003.1"/>
</dbReference>
<feature type="region of interest" description="Disordered" evidence="1">
    <location>
        <begin position="49"/>
        <end position="112"/>
    </location>
</feature>
<evidence type="ECO:0000256" key="1">
    <source>
        <dbReference type="SAM" id="MobiDB-lite"/>
    </source>
</evidence>
<dbReference type="STRING" id="582667.SAMN05192568_1003186"/>
<organism evidence="2 3">
    <name type="scientific">Methylobacterium pseudosasicola</name>
    <dbReference type="NCBI Taxonomy" id="582667"/>
    <lineage>
        <taxon>Bacteria</taxon>
        <taxon>Pseudomonadati</taxon>
        <taxon>Pseudomonadota</taxon>
        <taxon>Alphaproteobacteria</taxon>
        <taxon>Hyphomicrobiales</taxon>
        <taxon>Methylobacteriaceae</taxon>
        <taxon>Methylobacterium</taxon>
    </lineage>
</organism>
<reference evidence="3" key="1">
    <citation type="submission" date="2016-10" db="EMBL/GenBank/DDBJ databases">
        <authorList>
            <person name="Varghese N."/>
            <person name="Submissions S."/>
        </authorList>
    </citation>
    <scope>NUCLEOTIDE SEQUENCE [LARGE SCALE GENOMIC DNA]</scope>
    <source>
        <strain evidence="3">BL36</strain>
    </source>
</reference>
<gene>
    <name evidence="2" type="ORF">SAMN05192568_1003186</name>
</gene>
<feature type="compositionally biased region" description="Low complexity" evidence="1">
    <location>
        <begin position="59"/>
        <end position="71"/>
    </location>
</feature>
<evidence type="ECO:0000313" key="2">
    <source>
        <dbReference type="EMBL" id="SFL32509.1"/>
    </source>
</evidence>
<feature type="compositionally biased region" description="Basic and acidic residues" evidence="1">
    <location>
        <begin position="87"/>
        <end position="100"/>
    </location>
</feature>
<dbReference type="EMBL" id="FOTK01000003">
    <property type="protein sequence ID" value="SFL32509.1"/>
    <property type="molecule type" value="Genomic_DNA"/>
</dbReference>